<proteinExistence type="predicted"/>
<feature type="transmembrane region" description="Helical" evidence="1">
    <location>
        <begin position="6"/>
        <end position="26"/>
    </location>
</feature>
<organism evidence="2 3">
    <name type="scientific">Candidatus Sungbacteria bacterium RIFCSPHIGHO2_01_FULL_47_32</name>
    <dbReference type="NCBI Taxonomy" id="1802264"/>
    <lineage>
        <taxon>Bacteria</taxon>
        <taxon>Candidatus Sungiibacteriota</taxon>
    </lineage>
</organism>
<gene>
    <name evidence="2" type="ORF">A2633_06065</name>
</gene>
<dbReference type="Proteomes" id="UP000177152">
    <property type="component" value="Unassembled WGS sequence"/>
</dbReference>
<name>A0A1G2K949_9BACT</name>
<evidence type="ECO:0000256" key="1">
    <source>
        <dbReference type="SAM" id="Phobius"/>
    </source>
</evidence>
<comment type="caution">
    <text evidence="2">The sequence shown here is derived from an EMBL/GenBank/DDBJ whole genome shotgun (WGS) entry which is preliminary data.</text>
</comment>
<evidence type="ECO:0000313" key="2">
    <source>
        <dbReference type="EMBL" id="OGZ95000.1"/>
    </source>
</evidence>
<dbReference type="AlphaFoldDB" id="A0A1G2K949"/>
<evidence type="ECO:0000313" key="3">
    <source>
        <dbReference type="Proteomes" id="UP000177152"/>
    </source>
</evidence>
<sequence>MHYRTIILIFAGLYLLPIAAVGFLVYNRIQQRQITLQLYLQNQLEVDRQILVTRDKLVAIQMEVRNFLLMGTHPLSESRRSSVVADVQNTADKLNVFWKKYKSQYLGVNRPFLINILKNTQEEDLLEKEVGAVTSVEKRTGEYISDILAHPDFAGETPVTDAGARAVFLSQLDEKRNTILDSLNELADVRYIFSQRIVFFISGENDRQQGFFNTAFVFLFAVTLIAVILEHFYIHKPFQDIISFLQDLYEGKRGQRLYFSSPVREIKQSEEIINEFVGQAEEHAEEKL</sequence>
<reference evidence="2 3" key="1">
    <citation type="journal article" date="2016" name="Nat. Commun.">
        <title>Thousands of microbial genomes shed light on interconnected biogeochemical processes in an aquifer system.</title>
        <authorList>
            <person name="Anantharaman K."/>
            <person name="Brown C.T."/>
            <person name="Hug L.A."/>
            <person name="Sharon I."/>
            <person name="Castelle C.J."/>
            <person name="Probst A.J."/>
            <person name="Thomas B.C."/>
            <person name="Singh A."/>
            <person name="Wilkins M.J."/>
            <person name="Karaoz U."/>
            <person name="Brodie E.L."/>
            <person name="Williams K.H."/>
            <person name="Hubbard S.S."/>
            <person name="Banfield J.F."/>
        </authorList>
    </citation>
    <scope>NUCLEOTIDE SEQUENCE [LARGE SCALE GENOMIC DNA]</scope>
</reference>
<protein>
    <submittedName>
        <fullName evidence="2">Uncharacterized protein</fullName>
    </submittedName>
</protein>
<feature type="transmembrane region" description="Helical" evidence="1">
    <location>
        <begin position="211"/>
        <end position="234"/>
    </location>
</feature>
<dbReference type="EMBL" id="MHQC01000020">
    <property type="protein sequence ID" value="OGZ95000.1"/>
    <property type="molecule type" value="Genomic_DNA"/>
</dbReference>
<keyword evidence="1" id="KW-0472">Membrane</keyword>
<keyword evidence="1" id="KW-0812">Transmembrane</keyword>
<keyword evidence="1" id="KW-1133">Transmembrane helix</keyword>
<accession>A0A1G2K949</accession>